<keyword evidence="18" id="KW-0539">Nucleus</keyword>
<dbReference type="PANTHER" id="PTHR11472">
    <property type="entry name" value="DNA REPAIR DEAD HELICASE RAD3/XP-D SUBFAMILY MEMBER"/>
    <property type="match status" value="1"/>
</dbReference>
<gene>
    <name evidence="25" type="ORF">GBAR_LOCUS24185</name>
</gene>
<evidence type="ECO:0000256" key="8">
    <source>
        <dbReference type="ARBA" id="ARBA00022801"/>
    </source>
</evidence>
<evidence type="ECO:0000256" key="19">
    <source>
        <dbReference type="ARBA" id="ARBA00049360"/>
    </source>
</evidence>
<dbReference type="Pfam" id="PF06733">
    <property type="entry name" value="DEAD_2"/>
    <property type="match status" value="1"/>
</dbReference>
<dbReference type="Pfam" id="PF07690">
    <property type="entry name" value="MFS_1"/>
    <property type="match status" value="1"/>
</dbReference>
<keyword evidence="12" id="KW-0408">Iron</keyword>
<evidence type="ECO:0000256" key="20">
    <source>
        <dbReference type="ARBA" id="ARBA00073810"/>
    </source>
</evidence>
<dbReference type="InterPro" id="IPR013020">
    <property type="entry name" value="Rad3/Chl1-like"/>
</dbReference>
<dbReference type="CDD" id="cd18788">
    <property type="entry name" value="SF2_C_XPD"/>
    <property type="match status" value="1"/>
</dbReference>
<sequence length="1495" mass="165593">MRDGARRAARWARRGLCRPWCSTCTPRRARQGPKATPLPLAKVMVVASVLFVNQFGSMLLFPFLPFMVHDFFPHLSREQLGQKAGYLGSAFFFGNFIGSFGWGWASDVFGRKPIMLLGLFFTLIMELLFGFSQNFAWAVTARFLWGLLNGNLGVAKTYISEVCDDSNQAKGFSVIGTSSGIGRLVGSVVGGFLSQPASKYSVFETQFFCKFPYALPCIVGATICLLSFISASIFIEETLHKTRRDSAASSETTETPSSTDSGIELARQLQDDERESDDRLIGSDTAPLVMESDIDSESDGGGVMSSDGGMTSFDERVGSDTELLINEGRSEEERVGSVRRWSTSWSPHVAIRRTRNKARGWREGCGVCVAGCASCTPKKARLFLRDNLRRMLGKLHMVARLMVDRKVFLSTSIYGMYGGLHVLVSETFPLLMVTCYRHGGYHLDGSELGVIIMCSGVLQIFWQLLVYPRLVKLLGYRRTFQFGVFACVACFLILPFSNWITGPIGDAADNLCSGSETNSTSSSSVYSGSGSGGFVAANSTGFCQVDYETSVNENSVSRIPARVWAMLLSVMALLVISRISGFISLFVLVGNSSLPETRGSVNGIGQSLVAISRSIAPLVGSLLFAWSENNRGGQGGVAVPKIIYASRTHSQLSHVIHELKNTIYRPRMAIIGSREQLCIHPEVSKKDTNFEKVHLCRAKVQSNSCHFCRNVDVKRLKTRNTVMDVEDLVLAGTKQRMCPYYLAREMQAEADIVFMPYNYILDIKTRKMHNINVQGTIIILDEAHNIERVCEDSASFDLTSTDISLCISDVDTILKAKKEELELSAEGEISDDFTDFLNLKAVLLSLEKKMDELDLSTSSKGVVKPGEFMFEFLAGVGVTQGNVHILSGQCGRAISWLTADSRSFRNGNNIEKFLDAITVVFSHSGRGPAHSSTHSYKVFMKAEDAKTKKKSDMWAAPAAESSSKKETRTLSYWCFSPGHAMSDLTAQGVRSVILTSGTLSPLDSFSCELHIDFPVQYEGPHVISKEQMWVGVVSRGCDGVSLNSSYENRSTASYQSSLGNTIVNFARIVPQGLLVFFPSYPVMHSCINHWRENGILQRMEQFKPYYQEPRKKGEFNPTMDAFYEAINDPKRDGAIFFAVCRGKVSEGLDFANNNGRAVIITGLPYPPRMDPKVDLKMKHLEESRSTRSVKVLGGQEWYRQQASRAVNQAVGRVIRHKQDYGAIILCDERFAYRGNIEQLPKWVRPYVKTYEKFGLVQRDLSRFFSNAGKQFGGMAPKRSVVETVRSGNEGESSSGGRGDYCASLKKLEKMHSVPGRTLLSSLKQVEASSDSVGKKTLTLHRRTHLKLAVEAGPTLSQTILCGHSSAQSSKSLATDEGSTVKARPKKMLVVSKRHQVKKTENIVGFIDEIRANLSDQAYSSFKTALALYKEKHDIYAFIESLKEIFNQAAHHHLLKKLHSFVLEKHKDTFSLFCHEFSGSELQTRGSTAAHQPHGN</sequence>
<dbReference type="Pfam" id="PF23116">
    <property type="entry name" value="HHD_RTEL1"/>
    <property type="match status" value="1"/>
</dbReference>
<keyword evidence="14" id="KW-0238">DNA-binding</keyword>
<evidence type="ECO:0000256" key="13">
    <source>
        <dbReference type="ARBA" id="ARBA00023014"/>
    </source>
</evidence>
<dbReference type="InterPro" id="IPR001958">
    <property type="entry name" value="Tet-R_TetA/multi-R_MdtG-like"/>
</dbReference>
<dbReference type="InterPro" id="IPR006554">
    <property type="entry name" value="Helicase-like_DEXD_c2"/>
</dbReference>
<keyword evidence="6" id="KW-0547">Nucleotide-binding</keyword>
<dbReference type="SUPFAM" id="SSF52540">
    <property type="entry name" value="P-loop containing nucleoside triphosphate hydrolases"/>
    <property type="match status" value="1"/>
</dbReference>
<dbReference type="Proteomes" id="UP001174909">
    <property type="component" value="Unassembled WGS sequence"/>
</dbReference>
<evidence type="ECO:0000256" key="9">
    <source>
        <dbReference type="ARBA" id="ARBA00022806"/>
    </source>
</evidence>
<dbReference type="Gene3D" id="3.40.50.300">
    <property type="entry name" value="P-loop containing nucleotide triphosphate hydrolases"/>
    <property type="match status" value="2"/>
</dbReference>
<dbReference type="GO" id="GO:0090657">
    <property type="term" value="P:telomeric loop disassembly"/>
    <property type="evidence" value="ECO:0007669"/>
    <property type="project" value="TreeGrafter"/>
</dbReference>
<organism evidence="25 26">
    <name type="scientific">Geodia barretti</name>
    <name type="common">Barrett's horny sponge</name>
    <dbReference type="NCBI Taxonomy" id="519541"/>
    <lineage>
        <taxon>Eukaryota</taxon>
        <taxon>Metazoa</taxon>
        <taxon>Porifera</taxon>
        <taxon>Demospongiae</taxon>
        <taxon>Heteroscleromorpha</taxon>
        <taxon>Tetractinellida</taxon>
        <taxon>Astrophorina</taxon>
        <taxon>Geodiidae</taxon>
        <taxon>Geodia</taxon>
    </lineage>
</organism>
<evidence type="ECO:0000256" key="22">
    <source>
        <dbReference type="SAM" id="Phobius"/>
    </source>
</evidence>
<dbReference type="FunFam" id="3.40.50.300:FF:000431">
    <property type="entry name" value="Regulator of telomere elongation helicase 1"/>
    <property type="match status" value="1"/>
</dbReference>
<proteinExistence type="predicted"/>
<evidence type="ECO:0000256" key="12">
    <source>
        <dbReference type="ARBA" id="ARBA00023004"/>
    </source>
</evidence>
<evidence type="ECO:0000256" key="15">
    <source>
        <dbReference type="ARBA" id="ARBA00023136"/>
    </source>
</evidence>
<keyword evidence="11 22" id="KW-1133">Transmembrane helix</keyword>
<feature type="transmembrane region" description="Helical" evidence="22">
    <location>
        <begin position="213"/>
        <end position="235"/>
    </location>
</feature>
<feature type="region of interest" description="Disordered" evidence="21">
    <location>
        <begin position="269"/>
        <end position="315"/>
    </location>
</feature>
<evidence type="ECO:0000256" key="18">
    <source>
        <dbReference type="ARBA" id="ARBA00023242"/>
    </source>
</evidence>
<dbReference type="GO" id="GO:0022857">
    <property type="term" value="F:transmembrane transporter activity"/>
    <property type="evidence" value="ECO:0007669"/>
    <property type="project" value="InterPro"/>
</dbReference>
<comment type="catalytic activity">
    <reaction evidence="19">
        <text>ATP + H2O = ADP + phosphate + H(+)</text>
        <dbReference type="Rhea" id="RHEA:13065"/>
        <dbReference type="ChEBI" id="CHEBI:15377"/>
        <dbReference type="ChEBI" id="CHEBI:15378"/>
        <dbReference type="ChEBI" id="CHEBI:30616"/>
        <dbReference type="ChEBI" id="CHEBI:43474"/>
        <dbReference type="ChEBI" id="CHEBI:456216"/>
    </reaction>
</comment>
<keyword evidence="3" id="KW-0004">4Fe-4S</keyword>
<evidence type="ECO:0000256" key="4">
    <source>
        <dbReference type="ARBA" id="ARBA00022692"/>
    </source>
</evidence>
<evidence type="ECO:0000256" key="14">
    <source>
        <dbReference type="ARBA" id="ARBA00023125"/>
    </source>
</evidence>
<protein>
    <recommendedName>
        <fullName evidence="20">Regulator of telomere elongation helicase 1 homolog</fullName>
    </recommendedName>
</protein>
<comment type="caution">
    <text evidence="25">The sequence shown here is derived from an EMBL/GenBank/DDBJ whole genome shotgun (WGS) entry which is preliminary data.</text>
</comment>
<evidence type="ECO:0000256" key="5">
    <source>
        <dbReference type="ARBA" id="ARBA00022723"/>
    </source>
</evidence>
<keyword evidence="9 25" id="KW-0347">Helicase</keyword>
<dbReference type="Pfam" id="PF13307">
    <property type="entry name" value="Helicase_C_2"/>
    <property type="match status" value="1"/>
</dbReference>
<keyword evidence="4 22" id="KW-0812">Transmembrane</keyword>
<keyword evidence="10" id="KW-0067">ATP-binding</keyword>
<feature type="transmembrane region" description="Helical" evidence="22">
    <location>
        <begin position="40"/>
        <end position="64"/>
    </location>
</feature>
<keyword evidence="15 22" id="KW-0472">Membrane</keyword>
<dbReference type="InterPro" id="IPR057498">
    <property type="entry name" value="Rtel1_ARCH"/>
</dbReference>
<evidence type="ECO:0000256" key="1">
    <source>
        <dbReference type="ARBA" id="ARBA00004123"/>
    </source>
</evidence>
<feature type="region of interest" description="Disordered" evidence="21">
    <location>
        <begin position="244"/>
        <end position="263"/>
    </location>
</feature>
<keyword evidence="7" id="KW-0227">DNA damage</keyword>
<evidence type="ECO:0000256" key="21">
    <source>
        <dbReference type="SAM" id="MobiDB-lite"/>
    </source>
</evidence>
<keyword evidence="26" id="KW-1185">Reference proteome</keyword>
<dbReference type="PROSITE" id="PS50850">
    <property type="entry name" value="MFS"/>
    <property type="match status" value="1"/>
</dbReference>
<dbReference type="InterPro" id="IPR010614">
    <property type="entry name" value="RAD3-like_helicase_DEAD"/>
</dbReference>
<dbReference type="InterPro" id="IPR045028">
    <property type="entry name" value="DinG/Rad3-like"/>
</dbReference>
<comment type="subcellular location">
    <subcellularLocation>
        <location evidence="2">Membrane</location>
        <topology evidence="2">Multi-pass membrane protein</topology>
    </subcellularLocation>
    <subcellularLocation>
        <location evidence="1">Nucleus</location>
    </subcellularLocation>
</comment>
<evidence type="ECO:0000256" key="6">
    <source>
        <dbReference type="ARBA" id="ARBA00022741"/>
    </source>
</evidence>
<evidence type="ECO:0000256" key="17">
    <source>
        <dbReference type="ARBA" id="ARBA00023235"/>
    </source>
</evidence>
<dbReference type="SUPFAM" id="SSF103473">
    <property type="entry name" value="MFS general substrate transporter"/>
    <property type="match status" value="1"/>
</dbReference>
<dbReference type="Gene3D" id="1.20.1160.20">
    <property type="match status" value="1"/>
</dbReference>
<dbReference type="GO" id="GO:1904430">
    <property type="term" value="P:negative regulation of t-circle formation"/>
    <property type="evidence" value="ECO:0007669"/>
    <property type="project" value="TreeGrafter"/>
</dbReference>
<keyword evidence="13" id="KW-0411">Iron-sulfur</keyword>
<dbReference type="Gene3D" id="1.20.1250.20">
    <property type="entry name" value="MFS general substrate transporter like domains"/>
    <property type="match status" value="1"/>
</dbReference>
<name>A0AA35X9U6_GEOBA</name>
<dbReference type="InterPro" id="IPR006555">
    <property type="entry name" value="ATP-dep_Helicase_C"/>
</dbReference>
<evidence type="ECO:0000256" key="11">
    <source>
        <dbReference type="ARBA" id="ARBA00022989"/>
    </source>
</evidence>
<evidence type="ECO:0000256" key="7">
    <source>
        <dbReference type="ARBA" id="ARBA00022763"/>
    </source>
</evidence>
<dbReference type="SMART" id="SM00491">
    <property type="entry name" value="HELICc2"/>
    <property type="match status" value="1"/>
</dbReference>
<dbReference type="GO" id="GO:0003678">
    <property type="term" value="F:DNA helicase activity"/>
    <property type="evidence" value="ECO:0007669"/>
    <property type="project" value="InterPro"/>
</dbReference>
<evidence type="ECO:0000313" key="26">
    <source>
        <dbReference type="Proteomes" id="UP001174909"/>
    </source>
</evidence>
<feature type="transmembrane region" description="Helical" evidence="22">
    <location>
        <begin position="114"/>
        <end position="131"/>
    </location>
</feature>
<dbReference type="GO" id="GO:0006281">
    <property type="term" value="P:DNA repair"/>
    <property type="evidence" value="ECO:0007669"/>
    <property type="project" value="UniProtKB-KW"/>
</dbReference>
<dbReference type="PROSITE" id="PS51193">
    <property type="entry name" value="HELICASE_ATP_BIND_2"/>
    <property type="match status" value="1"/>
</dbReference>
<dbReference type="InterPro" id="IPR011701">
    <property type="entry name" value="MFS"/>
</dbReference>
<dbReference type="GO" id="GO:0005634">
    <property type="term" value="C:nucleus"/>
    <property type="evidence" value="ECO:0007669"/>
    <property type="project" value="UniProtKB-SubCell"/>
</dbReference>
<dbReference type="GO" id="GO:0045910">
    <property type="term" value="P:negative regulation of DNA recombination"/>
    <property type="evidence" value="ECO:0007669"/>
    <property type="project" value="TreeGrafter"/>
</dbReference>
<dbReference type="PRINTS" id="PR01035">
    <property type="entry name" value="TCRTETA"/>
</dbReference>
<dbReference type="GO" id="GO:0016818">
    <property type="term" value="F:hydrolase activity, acting on acid anhydrides, in phosphorus-containing anhydrides"/>
    <property type="evidence" value="ECO:0007669"/>
    <property type="project" value="InterPro"/>
</dbReference>
<dbReference type="GO" id="GO:0070182">
    <property type="term" value="F:DNA polymerase binding"/>
    <property type="evidence" value="ECO:0007669"/>
    <property type="project" value="TreeGrafter"/>
</dbReference>
<dbReference type="InterPro" id="IPR036259">
    <property type="entry name" value="MFS_trans_sf"/>
</dbReference>
<dbReference type="NCBIfam" id="TIGR00604">
    <property type="entry name" value="rad3"/>
    <property type="match status" value="1"/>
</dbReference>
<dbReference type="CDD" id="cd17330">
    <property type="entry name" value="MFS_SLC46_TetA_like"/>
    <property type="match status" value="1"/>
</dbReference>
<dbReference type="SMART" id="SM00488">
    <property type="entry name" value="DEXDc2"/>
    <property type="match status" value="1"/>
</dbReference>
<dbReference type="GO" id="GO:0046872">
    <property type="term" value="F:metal ion binding"/>
    <property type="evidence" value="ECO:0007669"/>
    <property type="project" value="UniProtKB-KW"/>
</dbReference>
<feature type="domain" description="Helicase ATP-binding" evidence="24">
    <location>
        <begin position="553"/>
        <end position="828"/>
    </location>
</feature>
<keyword evidence="16" id="KW-0234">DNA repair</keyword>
<dbReference type="InterPro" id="IPR014013">
    <property type="entry name" value="Helic_SF1/SF2_ATP-bd_DinG/Rad3"/>
</dbReference>
<reference evidence="25" key="1">
    <citation type="submission" date="2023-03" db="EMBL/GenBank/DDBJ databases">
        <authorList>
            <person name="Steffen K."/>
            <person name="Cardenas P."/>
        </authorList>
    </citation>
    <scope>NUCLEOTIDE SEQUENCE</scope>
</reference>
<evidence type="ECO:0000256" key="10">
    <source>
        <dbReference type="ARBA" id="ARBA00022840"/>
    </source>
</evidence>
<feature type="transmembrane region" description="Helical" evidence="22">
    <location>
        <begin position="448"/>
        <end position="467"/>
    </location>
</feature>
<dbReference type="GO" id="GO:0003677">
    <property type="term" value="F:DNA binding"/>
    <property type="evidence" value="ECO:0007669"/>
    <property type="project" value="UniProtKB-KW"/>
</dbReference>
<feature type="transmembrane region" description="Helical" evidence="22">
    <location>
        <begin position="407"/>
        <end position="428"/>
    </location>
</feature>
<dbReference type="GO" id="GO:0051539">
    <property type="term" value="F:4 iron, 4 sulfur cluster binding"/>
    <property type="evidence" value="ECO:0007669"/>
    <property type="project" value="UniProtKB-KW"/>
</dbReference>
<dbReference type="InterPro" id="IPR027417">
    <property type="entry name" value="P-loop_NTPase"/>
</dbReference>
<evidence type="ECO:0000313" key="25">
    <source>
        <dbReference type="EMBL" id="CAI8043615.1"/>
    </source>
</evidence>
<dbReference type="Pfam" id="PF23109">
    <property type="entry name" value="ARCH_RTEL1"/>
    <property type="match status" value="1"/>
</dbReference>
<evidence type="ECO:0000259" key="24">
    <source>
        <dbReference type="PROSITE" id="PS51193"/>
    </source>
</evidence>
<accession>A0AA35X9U6</accession>
<dbReference type="PANTHER" id="PTHR11472:SF34">
    <property type="entry name" value="REGULATOR OF TELOMERE ELONGATION HELICASE 1"/>
    <property type="match status" value="1"/>
</dbReference>
<keyword evidence="17" id="KW-0413">Isomerase</keyword>
<dbReference type="InterPro" id="IPR020846">
    <property type="entry name" value="MFS_dom"/>
</dbReference>
<feature type="compositionally biased region" description="Low complexity" evidence="21">
    <location>
        <begin position="247"/>
        <end position="261"/>
    </location>
</feature>
<dbReference type="GO" id="GO:0010569">
    <property type="term" value="P:regulation of double-strand break repair via homologous recombination"/>
    <property type="evidence" value="ECO:0007669"/>
    <property type="project" value="TreeGrafter"/>
</dbReference>
<keyword evidence="8" id="KW-0378">Hydrolase</keyword>
<dbReference type="EMBL" id="CASHTH010003340">
    <property type="protein sequence ID" value="CAI8043615.1"/>
    <property type="molecule type" value="Genomic_DNA"/>
</dbReference>
<feature type="transmembrane region" description="Helical" evidence="22">
    <location>
        <begin position="84"/>
        <end position="102"/>
    </location>
</feature>
<dbReference type="GO" id="GO:0016020">
    <property type="term" value="C:membrane"/>
    <property type="evidence" value="ECO:0007669"/>
    <property type="project" value="UniProtKB-SubCell"/>
</dbReference>
<dbReference type="GO" id="GO:0005524">
    <property type="term" value="F:ATP binding"/>
    <property type="evidence" value="ECO:0007669"/>
    <property type="project" value="UniProtKB-KW"/>
</dbReference>
<keyword evidence="5" id="KW-0479">Metal-binding</keyword>
<evidence type="ECO:0000256" key="16">
    <source>
        <dbReference type="ARBA" id="ARBA00023204"/>
    </source>
</evidence>
<feature type="domain" description="Major facilitator superfamily (MFS) profile" evidence="23">
    <location>
        <begin position="42"/>
        <end position="653"/>
    </location>
</feature>
<evidence type="ECO:0000256" key="2">
    <source>
        <dbReference type="ARBA" id="ARBA00004141"/>
    </source>
</evidence>
<evidence type="ECO:0000259" key="23">
    <source>
        <dbReference type="PROSITE" id="PS50850"/>
    </source>
</evidence>
<evidence type="ECO:0000256" key="3">
    <source>
        <dbReference type="ARBA" id="ARBA00022485"/>
    </source>
</evidence>
<feature type="transmembrane region" description="Helical" evidence="22">
    <location>
        <begin position="479"/>
        <end position="500"/>
    </location>
</feature>